<dbReference type="Proteomes" id="UP000694388">
    <property type="component" value="Unplaced"/>
</dbReference>
<evidence type="ECO:0000313" key="8">
    <source>
        <dbReference type="Proteomes" id="UP000694388"/>
    </source>
</evidence>
<dbReference type="Pfam" id="PF00685">
    <property type="entry name" value="Sulfotransfer_1"/>
    <property type="match status" value="1"/>
</dbReference>
<accession>A0A8C4NGT9</accession>
<keyword evidence="3" id="KW-0963">Cytoplasm</keyword>
<reference evidence="7" key="1">
    <citation type="submission" date="2025-08" db="UniProtKB">
        <authorList>
            <consortium name="Ensembl"/>
        </authorList>
    </citation>
    <scope>IDENTIFICATION</scope>
</reference>
<dbReference type="FunFam" id="3.40.50.300:FF:000433">
    <property type="entry name" value="Estrogen sulfotransferase"/>
    <property type="match status" value="1"/>
</dbReference>
<comment type="subcellular location">
    <subcellularLocation>
        <location evidence="1">Cytoplasm</location>
    </subcellularLocation>
</comment>
<reference evidence="7" key="2">
    <citation type="submission" date="2025-09" db="UniProtKB">
        <authorList>
            <consortium name="Ensembl"/>
        </authorList>
    </citation>
    <scope>IDENTIFICATION</scope>
</reference>
<evidence type="ECO:0000313" key="7">
    <source>
        <dbReference type="Ensembl" id="ENSEBUP00000007552.1"/>
    </source>
</evidence>
<dbReference type="SUPFAM" id="SSF52540">
    <property type="entry name" value="P-loop containing nucleoside triphosphate hydrolases"/>
    <property type="match status" value="1"/>
</dbReference>
<dbReference type="InterPro" id="IPR027417">
    <property type="entry name" value="P-loop_NTPase"/>
</dbReference>
<dbReference type="InterPro" id="IPR000863">
    <property type="entry name" value="Sulfotransferase_dom"/>
</dbReference>
<dbReference type="GO" id="GO:0008146">
    <property type="term" value="F:sulfotransferase activity"/>
    <property type="evidence" value="ECO:0007669"/>
    <property type="project" value="InterPro"/>
</dbReference>
<dbReference type="GeneTree" id="ENSGT00940000157101"/>
<evidence type="ECO:0000259" key="6">
    <source>
        <dbReference type="Pfam" id="PF00685"/>
    </source>
</evidence>
<evidence type="ECO:0000256" key="5">
    <source>
        <dbReference type="RuleBase" id="RU361155"/>
    </source>
</evidence>
<dbReference type="AlphaFoldDB" id="A0A8C4NGT9"/>
<evidence type="ECO:0000256" key="3">
    <source>
        <dbReference type="ARBA" id="ARBA00022490"/>
    </source>
</evidence>
<comment type="similarity">
    <text evidence="2 5">Belongs to the sulfotransferase 1 family.</text>
</comment>
<name>A0A8C4NGT9_EPTBU</name>
<sequence>MKAEFEFEFMETATDQSTPPFVPPRAKLVDLDGVPMNEYFASNWEKKSNFQARPDDVLVVTYPKSGTTWMQEIADLVHFNGDIEFAKRAPIQIRVPFFEITHPDVIKRPNGLDLIAEMKPPRFIKSHLPYKLLPKSFFENDCKIIYVARNAKDVLVSYYYFERMLQFEPDPGTWEEFFMNYLAGRVNYGSWWDHVREWWENKEKHRVLFIFFEDMKENLHREVTKVAKFLDKDLSEDALDRIVHHTSFSKMKDNPMTNYKMAPSWVIDHSISSFMRKGEVGDWKNHLTVAQNEIFDEVYKKLMAGSSLTFKHEL</sequence>
<keyword evidence="8" id="KW-1185">Reference proteome</keyword>
<dbReference type="Gene3D" id="3.40.50.300">
    <property type="entry name" value="P-loop containing nucleotide triphosphate hydrolases"/>
    <property type="match status" value="1"/>
</dbReference>
<evidence type="ECO:0000256" key="1">
    <source>
        <dbReference type="ARBA" id="ARBA00004496"/>
    </source>
</evidence>
<keyword evidence="4 5" id="KW-0808">Transferase</keyword>
<evidence type="ECO:0000256" key="2">
    <source>
        <dbReference type="ARBA" id="ARBA00005771"/>
    </source>
</evidence>
<protein>
    <recommendedName>
        <fullName evidence="5">Sulfotransferase</fullName>
        <ecNumber evidence="5">2.8.2.-</ecNumber>
    </recommendedName>
</protein>
<dbReference type="GO" id="GO:0005737">
    <property type="term" value="C:cytoplasm"/>
    <property type="evidence" value="ECO:0007669"/>
    <property type="project" value="UniProtKB-SubCell"/>
</dbReference>
<proteinExistence type="inferred from homology"/>
<evidence type="ECO:0000256" key="4">
    <source>
        <dbReference type="ARBA" id="ARBA00022679"/>
    </source>
</evidence>
<dbReference type="PANTHER" id="PTHR11783">
    <property type="entry name" value="SULFOTRANSFERASE SULT"/>
    <property type="match status" value="1"/>
</dbReference>
<feature type="domain" description="Sulfotransferase" evidence="6">
    <location>
        <begin position="54"/>
        <end position="306"/>
    </location>
</feature>
<dbReference type="EC" id="2.8.2.-" evidence="5"/>
<dbReference type="Ensembl" id="ENSEBUT00000008038.1">
    <property type="protein sequence ID" value="ENSEBUP00000007552.1"/>
    <property type="gene ID" value="ENSEBUG00000004900.1"/>
</dbReference>
<organism evidence="7 8">
    <name type="scientific">Eptatretus burgeri</name>
    <name type="common">Inshore hagfish</name>
    <dbReference type="NCBI Taxonomy" id="7764"/>
    <lineage>
        <taxon>Eukaryota</taxon>
        <taxon>Metazoa</taxon>
        <taxon>Chordata</taxon>
        <taxon>Craniata</taxon>
        <taxon>Vertebrata</taxon>
        <taxon>Cyclostomata</taxon>
        <taxon>Myxini</taxon>
        <taxon>Myxiniformes</taxon>
        <taxon>Myxinidae</taxon>
        <taxon>Eptatretinae</taxon>
        <taxon>Eptatretus</taxon>
    </lineage>
</organism>